<dbReference type="InterPro" id="IPR047187">
    <property type="entry name" value="SF1_C_Upf1"/>
</dbReference>
<dbReference type="Proteomes" id="UP000609531">
    <property type="component" value="Unassembled WGS sequence"/>
</dbReference>
<dbReference type="Pfam" id="PF13087">
    <property type="entry name" value="AAA_12"/>
    <property type="match status" value="1"/>
</dbReference>
<dbReference type="EMBL" id="JAEKJA010000049">
    <property type="protein sequence ID" value="MBJ3778889.1"/>
    <property type="molecule type" value="Genomic_DNA"/>
</dbReference>
<dbReference type="InterPro" id="IPR045055">
    <property type="entry name" value="DNA2/NAM7-like"/>
</dbReference>
<dbReference type="Pfam" id="PF18741">
    <property type="entry name" value="MTES_1575"/>
    <property type="match status" value="1"/>
</dbReference>
<protein>
    <submittedName>
        <fullName evidence="6">DUF3320 domain-containing protein</fullName>
    </submittedName>
</protein>
<keyword evidence="7" id="KW-1185">Reference proteome</keyword>
<evidence type="ECO:0000313" key="6">
    <source>
        <dbReference type="EMBL" id="MBJ3778889.1"/>
    </source>
</evidence>
<dbReference type="InterPro" id="IPR049468">
    <property type="entry name" value="Restrct_endonuc-II-like_dom"/>
</dbReference>
<feature type="domain" description="DNA2/NAM7 helicase helicase" evidence="3">
    <location>
        <begin position="1302"/>
        <end position="1343"/>
    </location>
</feature>
<organism evidence="6 7">
    <name type="scientific">Acuticoccus mangrovi</name>
    <dbReference type="NCBI Taxonomy" id="2796142"/>
    <lineage>
        <taxon>Bacteria</taxon>
        <taxon>Pseudomonadati</taxon>
        <taxon>Pseudomonadota</taxon>
        <taxon>Alphaproteobacteria</taxon>
        <taxon>Hyphomicrobiales</taxon>
        <taxon>Amorphaceae</taxon>
        <taxon>Acuticoccus</taxon>
    </lineage>
</organism>
<evidence type="ECO:0000256" key="1">
    <source>
        <dbReference type="SAM" id="MobiDB-lite"/>
    </source>
</evidence>
<dbReference type="Gene3D" id="3.40.50.300">
    <property type="entry name" value="P-loop containing nucleotide triphosphate hydrolases"/>
    <property type="match status" value="3"/>
</dbReference>
<evidence type="ECO:0000259" key="3">
    <source>
        <dbReference type="Pfam" id="PF13086"/>
    </source>
</evidence>
<feature type="domain" description="DNA2/NAM7 helicase helicase" evidence="3">
    <location>
        <begin position="676"/>
        <end position="739"/>
    </location>
</feature>
<dbReference type="SUPFAM" id="SSF52980">
    <property type="entry name" value="Restriction endonuclease-like"/>
    <property type="match status" value="1"/>
</dbReference>
<dbReference type="FunFam" id="3.40.50.300:FF:002063">
    <property type="entry name" value="DNA helicase related protein"/>
    <property type="match status" value="1"/>
</dbReference>
<dbReference type="CDD" id="cd18808">
    <property type="entry name" value="SF1_C_Upf1"/>
    <property type="match status" value="1"/>
</dbReference>
<dbReference type="InterPro" id="IPR025103">
    <property type="entry name" value="DUF4011"/>
</dbReference>
<gene>
    <name evidence="6" type="ORF">JCR33_24545</name>
</gene>
<feature type="region of interest" description="Disordered" evidence="1">
    <location>
        <begin position="1787"/>
        <end position="1830"/>
    </location>
</feature>
<dbReference type="GO" id="GO:0004386">
    <property type="term" value="F:helicase activity"/>
    <property type="evidence" value="ECO:0007669"/>
    <property type="project" value="InterPro"/>
</dbReference>
<feature type="region of interest" description="Disordered" evidence="1">
    <location>
        <begin position="1340"/>
        <end position="1363"/>
    </location>
</feature>
<reference evidence="6" key="1">
    <citation type="submission" date="2020-12" db="EMBL/GenBank/DDBJ databases">
        <title>Bacterial taxonomy.</title>
        <authorList>
            <person name="Pan X."/>
        </authorList>
    </citation>
    <scope>NUCLEOTIDE SEQUENCE</scope>
    <source>
        <strain evidence="6">B2012</strain>
    </source>
</reference>
<dbReference type="PANTHER" id="PTHR10887:SF495">
    <property type="entry name" value="HELICASE SENATAXIN ISOFORM X1-RELATED"/>
    <property type="match status" value="1"/>
</dbReference>
<dbReference type="RefSeq" id="WP_198884790.1">
    <property type="nucleotide sequence ID" value="NZ_JAEKJA010000049.1"/>
</dbReference>
<evidence type="ECO:0000313" key="7">
    <source>
        <dbReference type="Proteomes" id="UP000609531"/>
    </source>
</evidence>
<dbReference type="PANTHER" id="PTHR10887">
    <property type="entry name" value="DNA2/NAM7 HELICASE FAMILY"/>
    <property type="match status" value="1"/>
</dbReference>
<name>A0A934MP87_9HYPH</name>
<dbReference type="Gene3D" id="3.40.960.10">
    <property type="entry name" value="VSR Endonuclease"/>
    <property type="match status" value="1"/>
</dbReference>
<comment type="caution">
    <text evidence="6">The sequence shown here is derived from an EMBL/GenBank/DDBJ whole genome shotgun (WGS) entry which is preliminary data.</text>
</comment>
<evidence type="ECO:0000259" key="2">
    <source>
        <dbReference type="Pfam" id="PF11784"/>
    </source>
</evidence>
<dbReference type="InterPro" id="IPR021754">
    <property type="entry name" value="DUF3320"/>
</dbReference>
<feature type="domain" description="Restriction endonuclease type II-like" evidence="5">
    <location>
        <begin position="1613"/>
        <end position="1710"/>
    </location>
</feature>
<dbReference type="Pfam" id="PF13086">
    <property type="entry name" value="AAA_11"/>
    <property type="match status" value="2"/>
</dbReference>
<feature type="domain" description="DUF3320" evidence="2">
    <location>
        <begin position="1838"/>
        <end position="1885"/>
    </location>
</feature>
<dbReference type="Pfam" id="PF13195">
    <property type="entry name" value="DUF4011"/>
    <property type="match status" value="1"/>
</dbReference>
<dbReference type="FunFam" id="3.40.960.10:FF:000002">
    <property type="entry name" value="DNA helicase related protein"/>
    <property type="match status" value="1"/>
</dbReference>
<accession>A0A934MP87</accession>
<dbReference type="InterPro" id="IPR041679">
    <property type="entry name" value="DNA2/NAM7-like_C"/>
</dbReference>
<feature type="domain" description="DNA2/NAM7 helicase-like C-terminal" evidence="4">
    <location>
        <begin position="1368"/>
        <end position="1564"/>
    </location>
</feature>
<dbReference type="InterPro" id="IPR041677">
    <property type="entry name" value="DNA2/NAM7_AAA_11"/>
</dbReference>
<sequence>MTEQSAHDGEASVSTLSLDFDSIGKVNFAAAQNDVAVIHQLILKNGTSEAFEKLTVRLTAVPPVIRPRTWQVDRIGPQSEIALRNLSTTFDLERLGGLNEAERGELRLEVETGDATILDEFRPIRMLARDEWGGISEMAQLLAAFVSPSHSAVAELLKEASRVLERPGHSGSLEGYQSGDPQRVWLLVGAIWSAATALGLTYAEPPASFEREGQKVRGPGRIRSEGLATCLDSALLLAAAFEAVGLNPVVLFSKGHAWLGVWLVKRDFGAVTEPDVVAVRKAVQSREFIAIETTFLTRRPTIGLAEAVDEGGRLLAEEREHEFEVAVDIARCRAARIYPLASHAPPAAEAAADDNVTAAPLPKPLDFAALPSEEVEEAPDTALGRVERWQRKLLDLTLRNRLLNFVSSGQTVPLLCPDLPTLEDRLANGERFQAYALREDDPLGIRTVTPQERDRIEEGAAADAFARNQIAIPLTLKETDARLTALFRRSRSDMQEGGTNTLFLAAGFLRWRKKEGDTKSYRAPLLLIPVKLERRSAQSKFKLAHHEDEVRFNSTLIEFLKRDFDLRLPELEGDLPTDESGIDVPRILEIMRQKVRDIAGFEVVEDLALATFSFSKYLMWKDLVDRADDLRKNDLVRHLIDNPTEAFDANAPAAIEPADMDRQVDPVGLITPLPADSSQLAAVVAAVEERNFVLVGPPGTGKSQTITNIICQCLASGKSVLFVAEKAAALDVVYRNLTGQGLGDAVLELHSSKTDRKAVLSQLGRNWDRAASVEGGRWIEVTDQIRMRRDQLNAYVDALHRKGTQGFSVFDAIGWLAAAPSGPVLSFASKDAHGAERFHKLVEIAEELVRTRSIVREGPRLDAVAATDWSFAWEAAFFEATDVLAATLGAWHASYRKTCSILGLRVGPDAMPEHRPLLRALSGRLDDAALDLTRVPDIEEHSLLKAAADWETEHAELAEARHGTSVRYSDDAVRRLPVEQLDGEWREAQSKIWPFSWLAKGRVRRLLATYGEGGRPDPGQDLGRLFQMQARLQSLADNPMSMAAEGAADGARMMTVVRQALEFRRATALVSSDVDQPGRWSAAVADLVTGRDSEARRALAEHRKVEERVEQAARKFVEAGGRLDEEGDVVAWSEAVLTLQQNRSRVADWTRWLEARGAAEAAGLGPFVALVEKDDAGDDAALSLRRAYVRWWLPLALDASDELRRFAYWDHEEKIRAFRAIDEEAAKIAPSEIMRRIAHGLPARDGVPRNSELGILRHQLGLKRPSVSVRMLLSQMPETLPKLAPCVLMSPLSIAQYLPAGSQPFDVVIFDEASQITTWDAVGAIARGHQTIVVGDPKQLPPTNFFGRSDDDDDSGEAAHEKDMPSILDEVTAAGIPTRHLDWHYRSRDESLIAFSNHFFYDGRLVTFPAPATGAGAVHLHKIDGTYARGKGRTNEKEARAVVKFIRRRLAEWLERPEEARPSLGVVTFNVQQQGLIMDLLDELRREDPRLEWFFEDERKEGLIVKNLENVQGDERDVILFSITFGPDLAGKPSMNFGALNNEGGEKRLNVAVTRARQEMHVFSSITEDWIDRDRTRAKGVHDLKAFLDYADRGALALPAREEGSLGPADSPFEEAVADALRALGWDVRTQIGVSGFRIDLGVVNPDRAGSYLAGVECDGAQYHSSATARDRDKVRQSVLEQLGWCILRIWSTDWFKNQAQVVKRIHDQLSERLEADRKARTAAAGASGPEEDAAWEWSTPGEPAEHLVALPPAATELDMPEAWSLPAPDEAAADRVTFRDMPALPAPADVASDADVDRPGPGVASGGGGPSLPVPGVDPGIVAGAPEPRADDLDATRFFEPDYKPVLEQLVFEIVAQEGPLPLALVARKVSLRHGWQRTGPRISAQVMECLARVVLHEEFDGPFAWTPDAVAERVPFKGLGDRSIREVSRTEIAAVIDQNAESLASSDDPTLELARYLGIGRLSRDARGYLDQCRAWREETAAV</sequence>
<evidence type="ECO:0000259" key="4">
    <source>
        <dbReference type="Pfam" id="PF13087"/>
    </source>
</evidence>
<dbReference type="SUPFAM" id="SSF52540">
    <property type="entry name" value="P-loop containing nucleoside triphosphate hydrolases"/>
    <property type="match status" value="1"/>
</dbReference>
<dbReference type="InterPro" id="IPR027417">
    <property type="entry name" value="P-loop_NTPase"/>
</dbReference>
<dbReference type="InterPro" id="IPR011335">
    <property type="entry name" value="Restrct_endonuc-II-like"/>
</dbReference>
<dbReference type="Pfam" id="PF11784">
    <property type="entry name" value="DUF3320"/>
    <property type="match status" value="1"/>
</dbReference>
<proteinExistence type="predicted"/>
<evidence type="ECO:0000259" key="5">
    <source>
        <dbReference type="Pfam" id="PF18741"/>
    </source>
</evidence>